<dbReference type="Proteomes" id="UP001652624">
    <property type="component" value="Chromosome 14"/>
</dbReference>
<comment type="subcellular location">
    <subcellularLocation>
        <location evidence="1">Cytoplasm</location>
        <location evidence="1">Cytoskeleton</location>
    </subcellularLocation>
</comment>
<evidence type="ECO:0000256" key="2">
    <source>
        <dbReference type="ARBA" id="ARBA00010058"/>
    </source>
</evidence>
<organism evidence="7 8">
    <name type="scientific">Erinaceus europaeus</name>
    <name type="common">Western European hedgehog</name>
    <dbReference type="NCBI Taxonomy" id="9365"/>
    <lineage>
        <taxon>Eukaryota</taxon>
        <taxon>Metazoa</taxon>
        <taxon>Chordata</taxon>
        <taxon>Craniata</taxon>
        <taxon>Vertebrata</taxon>
        <taxon>Euteleostomi</taxon>
        <taxon>Mammalia</taxon>
        <taxon>Eutheria</taxon>
        <taxon>Laurasiatheria</taxon>
        <taxon>Eulipotyphla</taxon>
        <taxon>Erinaceidae</taxon>
        <taxon>Erinaceinae</taxon>
        <taxon>Erinaceus</taxon>
    </lineage>
</organism>
<dbReference type="InterPro" id="IPR036140">
    <property type="entry name" value="PFN_sf"/>
</dbReference>
<dbReference type="RefSeq" id="XP_060028221.1">
    <property type="nucleotide sequence ID" value="XM_060172238.1"/>
</dbReference>
<gene>
    <name evidence="8" type="primary">LOC103125239</name>
</gene>
<dbReference type="InterPro" id="IPR005454">
    <property type="entry name" value="Profilin1/2/3_vertebrate"/>
</dbReference>
<evidence type="ECO:0000313" key="8">
    <source>
        <dbReference type="RefSeq" id="XP_060028221.1"/>
    </source>
</evidence>
<comment type="similarity">
    <text evidence="2 6">Belongs to the profilin family.</text>
</comment>
<dbReference type="Gene3D" id="3.30.450.30">
    <property type="entry name" value="Dynein light chain 2a, cytoplasmic"/>
    <property type="match status" value="1"/>
</dbReference>
<keyword evidence="3" id="KW-0963">Cytoplasm</keyword>
<reference evidence="8" key="1">
    <citation type="submission" date="2025-08" db="UniProtKB">
        <authorList>
            <consortium name="RefSeq"/>
        </authorList>
    </citation>
    <scope>IDENTIFICATION</scope>
</reference>
<evidence type="ECO:0000256" key="3">
    <source>
        <dbReference type="ARBA" id="ARBA00022490"/>
    </source>
</evidence>
<evidence type="ECO:0000256" key="4">
    <source>
        <dbReference type="ARBA" id="ARBA00023203"/>
    </source>
</evidence>
<sequence length="185" mass="20705">MDNSKQDNPKDHNSITCWQTNTNSIHAETGKQLNKLQQIERTATWWNSYINNLMGDWTFQDMAIMGYNDSSSVWASVTGKTFVNITLAEAGVLVGKDGSIFVFLFVNGLMLKGQKCSVIWDSLLQDGEFTMGFLAKSTCGDPVFNITVTMTAKALVLLMDKEGVHGGMINKKYYEMASHLRHAQY</sequence>
<keyword evidence="4 6" id="KW-0009">Actin-binding</keyword>
<evidence type="ECO:0000256" key="5">
    <source>
        <dbReference type="ARBA" id="ARBA00023212"/>
    </source>
</evidence>
<dbReference type="GeneID" id="103125239"/>
<dbReference type="InterPro" id="IPR005455">
    <property type="entry name" value="PFN_euk"/>
</dbReference>
<dbReference type="Pfam" id="PF00235">
    <property type="entry name" value="Profilin"/>
    <property type="match status" value="1"/>
</dbReference>
<dbReference type="SUPFAM" id="SSF55770">
    <property type="entry name" value="Profilin (actin-binding protein)"/>
    <property type="match status" value="1"/>
</dbReference>
<dbReference type="PANTHER" id="PTHR13936:SF14">
    <property type="entry name" value="PROFILIN-1"/>
    <property type="match status" value="1"/>
</dbReference>
<keyword evidence="5" id="KW-0206">Cytoskeleton</keyword>
<dbReference type="PANTHER" id="PTHR13936">
    <property type="entry name" value="PROFILIN"/>
    <property type="match status" value="1"/>
</dbReference>
<proteinExistence type="inferred from homology"/>
<evidence type="ECO:0000313" key="7">
    <source>
        <dbReference type="Proteomes" id="UP001652624"/>
    </source>
</evidence>
<protein>
    <recommendedName>
        <fullName evidence="6">Profilin</fullName>
    </recommendedName>
</protein>
<accession>A0ABM3VV69</accession>
<dbReference type="PRINTS" id="PR01639">
    <property type="entry name" value="PROFILINMAML"/>
</dbReference>
<dbReference type="SMART" id="SM00392">
    <property type="entry name" value="PROF"/>
    <property type="match status" value="1"/>
</dbReference>
<dbReference type="InterPro" id="IPR048278">
    <property type="entry name" value="PFN"/>
</dbReference>
<name>A0ABM3VV69_ERIEU</name>
<evidence type="ECO:0000256" key="1">
    <source>
        <dbReference type="ARBA" id="ARBA00004245"/>
    </source>
</evidence>
<dbReference type="CDD" id="cd00148">
    <property type="entry name" value="PROF"/>
    <property type="match status" value="1"/>
</dbReference>
<evidence type="ECO:0000256" key="6">
    <source>
        <dbReference type="RuleBase" id="RU003909"/>
    </source>
</evidence>
<keyword evidence="7" id="KW-1185">Reference proteome</keyword>